<dbReference type="EMBL" id="CM023490">
    <property type="protein sequence ID" value="KAH6942940.1"/>
    <property type="molecule type" value="Genomic_DNA"/>
</dbReference>
<name>A0ACB7T7N4_HYAAI</name>
<evidence type="ECO:0000313" key="1">
    <source>
        <dbReference type="EMBL" id="KAH6942940.1"/>
    </source>
</evidence>
<proteinExistence type="predicted"/>
<comment type="caution">
    <text evidence="1">The sequence shown here is derived from an EMBL/GenBank/DDBJ whole genome shotgun (WGS) entry which is preliminary data.</text>
</comment>
<dbReference type="Proteomes" id="UP000821845">
    <property type="component" value="Chromosome 10"/>
</dbReference>
<protein>
    <submittedName>
        <fullName evidence="1">Uncharacterized protein</fullName>
    </submittedName>
</protein>
<reference evidence="1" key="1">
    <citation type="submission" date="2020-05" db="EMBL/GenBank/DDBJ databases">
        <title>Large-scale comparative analyses of tick genomes elucidate their genetic diversity and vector capacities.</title>
        <authorList>
            <person name="Jia N."/>
            <person name="Wang J."/>
            <person name="Shi W."/>
            <person name="Du L."/>
            <person name="Sun Y."/>
            <person name="Zhan W."/>
            <person name="Jiang J."/>
            <person name="Wang Q."/>
            <person name="Zhang B."/>
            <person name="Ji P."/>
            <person name="Sakyi L.B."/>
            <person name="Cui X."/>
            <person name="Yuan T."/>
            <person name="Jiang B."/>
            <person name="Yang W."/>
            <person name="Lam T.T.-Y."/>
            <person name="Chang Q."/>
            <person name="Ding S."/>
            <person name="Wang X."/>
            <person name="Zhu J."/>
            <person name="Ruan X."/>
            <person name="Zhao L."/>
            <person name="Wei J."/>
            <person name="Que T."/>
            <person name="Du C."/>
            <person name="Cheng J."/>
            <person name="Dai P."/>
            <person name="Han X."/>
            <person name="Huang E."/>
            <person name="Gao Y."/>
            <person name="Liu J."/>
            <person name="Shao H."/>
            <person name="Ye R."/>
            <person name="Li L."/>
            <person name="Wei W."/>
            <person name="Wang X."/>
            <person name="Wang C."/>
            <person name="Yang T."/>
            <person name="Huo Q."/>
            <person name="Li W."/>
            <person name="Guo W."/>
            <person name="Chen H."/>
            <person name="Zhou L."/>
            <person name="Ni X."/>
            <person name="Tian J."/>
            <person name="Zhou Y."/>
            <person name="Sheng Y."/>
            <person name="Liu T."/>
            <person name="Pan Y."/>
            <person name="Xia L."/>
            <person name="Li J."/>
            <person name="Zhao F."/>
            <person name="Cao W."/>
        </authorList>
    </citation>
    <scope>NUCLEOTIDE SEQUENCE</scope>
    <source>
        <strain evidence="1">Hyas-2018</strain>
    </source>
</reference>
<accession>A0ACB7T7N4</accession>
<keyword evidence="2" id="KW-1185">Reference proteome</keyword>
<sequence>MWVPESAILKREEELSSRFARAVRIYGTRSLHYFEPVSLSVLKVGFTSSSSTVNVSAVKESTPALL</sequence>
<organism evidence="1 2">
    <name type="scientific">Hyalomma asiaticum</name>
    <name type="common">Tick</name>
    <dbReference type="NCBI Taxonomy" id="266040"/>
    <lineage>
        <taxon>Eukaryota</taxon>
        <taxon>Metazoa</taxon>
        <taxon>Ecdysozoa</taxon>
        <taxon>Arthropoda</taxon>
        <taxon>Chelicerata</taxon>
        <taxon>Arachnida</taxon>
        <taxon>Acari</taxon>
        <taxon>Parasitiformes</taxon>
        <taxon>Ixodida</taxon>
        <taxon>Ixodoidea</taxon>
        <taxon>Ixodidae</taxon>
        <taxon>Hyalomminae</taxon>
        <taxon>Hyalomma</taxon>
    </lineage>
</organism>
<evidence type="ECO:0000313" key="2">
    <source>
        <dbReference type="Proteomes" id="UP000821845"/>
    </source>
</evidence>
<gene>
    <name evidence="1" type="ORF">HPB50_012247</name>
</gene>